<comment type="caution">
    <text evidence="2">The sequence shown here is derived from an EMBL/GenBank/DDBJ whole genome shotgun (WGS) entry which is preliminary data.</text>
</comment>
<dbReference type="Proteomes" id="UP001224359">
    <property type="component" value="Unassembled WGS sequence"/>
</dbReference>
<protein>
    <submittedName>
        <fullName evidence="2">Uncharacterized protein</fullName>
    </submittedName>
</protein>
<feature type="transmembrane region" description="Helical" evidence="1">
    <location>
        <begin position="12"/>
        <end position="32"/>
    </location>
</feature>
<keyword evidence="1" id="KW-0472">Membrane</keyword>
<evidence type="ECO:0000256" key="1">
    <source>
        <dbReference type="SAM" id="Phobius"/>
    </source>
</evidence>
<feature type="transmembrane region" description="Helical" evidence="1">
    <location>
        <begin position="44"/>
        <end position="67"/>
    </location>
</feature>
<reference evidence="2 3" key="1">
    <citation type="submission" date="2023-07" db="EMBL/GenBank/DDBJ databases">
        <title>Genomic Encyclopedia of Type Strains, Phase IV (KMG-IV): sequencing the most valuable type-strain genomes for metagenomic binning, comparative biology and taxonomic classification.</title>
        <authorList>
            <person name="Goeker M."/>
        </authorList>
    </citation>
    <scope>NUCLEOTIDE SEQUENCE [LARGE SCALE GENOMIC DNA]</scope>
    <source>
        <strain evidence="2 3">DSM 16460</strain>
    </source>
</reference>
<proteinExistence type="predicted"/>
<sequence length="107" mass="12592">MDNKGMIDMLNRIAFFSIYALFVPIMMVTEFLSFEYYTPDSKRWIILFFIYFYLSAPIFIVGEKLNAFSPSGLSKYKKIIFSLLIVWLVGLIPFAYIIMPNVIEYDL</sequence>
<organism evidence="2 3">
    <name type="scientific">Alkalibacillus salilacus</name>
    <dbReference type="NCBI Taxonomy" id="284582"/>
    <lineage>
        <taxon>Bacteria</taxon>
        <taxon>Bacillati</taxon>
        <taxon>Bacillota</taxon>
        <taxon>Bacilli</taxon>
        <taxon>Bacillales</taxon>
        <taxon>Bacillaceae</taxon>
        <taxon>Alkalibacillus</taxon>
    </lineage>
</organism>
<evidence type="ECO:0000313" key="2">
    <source>
        <dbReference type="EMBL" id="MDQ0159335.1"/>
    </source>
</evidence>
<keyword evidence="1" id="KW-1133">Transmembrane helix</keyword>
<keyword evidence="3" id="KW-1185">Reference proteome</keyword>
<dbReference type="EMBL" id="JAUSTQ010000004">
    <property type="protein sequence ID" value="MDQ0159335.1"/>
    <property type="molecule type" value="Genomic_DNA"/>
</dbReference>
<feature type="transmembrane region" description="Helical" evidence="1">
    <location>
        <begin position="79"/>
        <end position="99"/>
    </location>
</feature>
<keyword evidence="1" id="KW-0812">Transmembrane</keyword>
<name>A0ABT9VEP6_9BACI</name>
<gene>
    <name evidence="2" type="ORF">J2S77_001299</name>
</gene>
<accession>A0ABT9VEP6</accession>
<evidence type="ECO:0000313" key="3">
    <source>
        <dbReference type="Proteomes" id="UP001224359"/>
    </source>
</evidence>